<dbReference type="SUPFAM" id="SSF52743">
    <property type="entry name" value="Subtilisin-like"/>
    <property type="match status" value="1"/>
</dbReference>
<accession>A0A9W4SHW8</accession>
<sequence>MVSLKLISLIALVTFLVTLIESAPAKTCPFAIKYINEPLNTYIVTLKTPSNHYEAVNAEIKHFNLLKECADKKISNILNLSNLVNKVLDSIRKDPKNILNFSVKGLSFCRETSIQATRKILNDDKFSRNEKVFKSQDDDKTSLKNLDRVDERKFTLDGKYKSPIESAKERMFIFLIRINTGHLDFEGRAEFAAAVCTVCENHGTMVAEIVGGSNFGIAKLVKLITIKVLNAQEHEKSQNKKTIINMSLGFGQRVEEVDRAVKNAHYRALLILPVGLQTASGISFSSPHVAGAFACIIANKNLTPDQA</sequence>
<evidence type="ECO:0000256" key="1">
    <source>
        <dbReference type="ARBA" id="ARBA00011073"/>
    </source>
</evidence>
<evidence type="ECO:0000256" key="3">
    <source>
        <dbReference type="ARBA" id="ARBA00022801"/>
    </source>
</evidence>
<dbReference type="OrthoDB" id="206201at2759"/>
<keyword evidence="5" id="KW-0732">Signal</keyword>
<keyword evidence="3" id="KW-0378">Hydrolase</keyword>
<dbReference type="InterPro" id="IPR036852">
    <property type="entry name" value="Peptidase_S8/S53_dom_sf"/>
</dbReference>
<gene>
    <name evidence="6" type="ORF">FWILDA_LOCUS3926</name>
</gene>
<proteinExistence type="inferred from homology"/>
<dbReference type="EMBL" id="CAMKVN010000553">
    <property type="protein sequence ID" value="CAI2169134.1"/>
    <property type="molecule type" value="Genomic_DNA"/>
</dbReference>
<evidence type="ECO:0000313" key="7">
    <source>
        <dbReference type="Proteomes" id="UP001153678"/>
    </source>
</evidence>
<evidence type="ECO:0000256" key="5">
    <source>
        <dbReference type="SAM" id="SignalP"/>
    </source>
</evidence>
<dbReference type="Proteomes" id="UP001153678">
    <property type="component" value="Unassembled WGS sequence"/>
</dbReference>
<comment type="similarity">
    <text evidence="1">Belongs to the peptidase S8 family.</text>
</comment>
<keyword evidence="2" id="KW-0645">Protease</keyword>
<name>A0A9W4SHW8_9GLOM</name>
<dbReference type="GO" id="GO:0006508">
    <property type="term" value="P:proteolysis"/>
    <property type="evidence" value="ECO:0007669"/>
    <property type="project" value="UniProtKB-KW"/>
</dbReference>
<dbReference type="PANTHER" id="PTHR43806:SF11">
    <property type="entry name" value="CEREVISIN-RELATED"/>
    <property type="match status" value="1"/>
</dbReference>
<reference evidence="6" key="1">
    <citation type="submission" date="2022-08" db="EMBL/GenBank/DDBJ databases">
        <authorList>
            <person name="Kallberg Y."/>
            <person name="Tangrot J."/>
            <person name="Rosling A."/>
        </authorList>
    </citation>
    <scope>NUCLEOTIDE SEQUENCE</scope>
    <source>
        <strain evidence="6">Wild A</strain>
    </source>
</reference>
<dbReference type="Gene3D" id="3.40.50.200">
    <property type="entry name" value="Peptidase S8/S53 domain"/>
    <property type="match status" value="1"/>
</dbReference>
<feature type="chain" id="PRO_5040760073" evidence="5">
    <location>
        <begin position="23"/>
        <end position="307"/>
    </location>
</feature>
<dbReference type="InterPro" id="IPR050131">
    <property type="entry name" value="Peptidase_S8_subtilisin-like"/>
</dbReference>
<comment type="caution">
    <text evidence="6">The sequence shown here is derived from an EMBL/GenBank/DDBJ whole genome shotgun (WGS) entry which is preliminary data.</text>
</comment>
<evidence type="ECO:0000313" key="6">
    <source>
        <dbReference type="EMBL" id="CAI2169134.1"/>
    </source>
</evidence>
<dbReference type="AlphaFoldDB" id="A0A9W4SHW8"/>
<keyword evidence="4" id="KW-0720">Serine protease</keyword>
<dbReference type="GO" id="GO:0005615">
    <property type="term" value="C:extracellular space"/>
    <property type="evidence" value="ECO:0007669"/>
    <property type="project" value="TreeGrafter"/>
</dbReference>
<evidence type="ECO:0000256" key="2">
    <source>
        <dbReference type="ARBA" id="ARBA00022670"/>
    </source>
</evidence>
<dbReference type="PANTHER" id="PTHR43806">
    <property type="entry name" value="PEPTIDASE S8"/>
    <property type="match status" value="1"/>
</dbReference>
<keyword evidence="7" id="KW-1185">Reference proteome</keyword>
<protein>
    <submittedName>
        <fullName evidence="6">11110_t:CDS:1</fullName>
    </submittedName>
</protein>
<evidence type="ECO:0000256" key="4">
    <source>
        <dbReference type="ARBA" id="ARBA00022825"/>
    </source>
</evidence>
<feature type="signal peptide" evidence="5">
    <location>
        <begin position="1"/>
        <end position="22"/>
    </location>
</feature>
<dbReference type="GO" id="GO:0004252">
    <property type="term" value="F:serine-type endopeptidase activity"/>
    <property type="evidence" value="ECO:0007669"/>
    <property type="project" value="InterPro"/>
</dbReference>
<organism evidence="6 7">
    <name type="scientific">Funneliformis geosporum</name>
    <dbReference type="NCBI Taxonomy" id="1117311"/>
    <lineage>
        <taxon>Eukaryota</taxon>
        <taxon>Fungi</taxon>
        <taxon>Fungi incertae sedis</taxon>
        <taxon>Mucoromycota</taxon>
        <taxon>Glomeromycotina</taxon>
        <taxon>Glomeromycetes</taxon>
        <taxon>Glomerales</taxon>
        <taxon>Glomeraceae</taxon>
        <taxon>Funneliformis</taxon>
    </lineage>
</organism>